<proteinExistence type="inferred from homology"/>
<dbReference type="Pfam" id="PF00004">
    <property type="entry name" value="AAA"/>
    <property type="match status" value="1"/>
</dbReference>
<dbReference type="Gene3D" id="1.10.8.60">
    <property type="match status" value="1"/>
</dbReference>
<dbReference type="Proteomes" id="UP000608420">
    <property type="component" value="Unassembled WGS sequence"/>
</dbReference>
<keyword evidence="2" id="KW-0067">ATP-binding</keyword>
<comment type="similarity">
    <text evidence="3">Belongs to the AAA ATPase family. Highly divergent.</text>
</comment>
<dbReference type="InterPro" id="IPR003593">
    <property type="entry name" value="AAA+_ATPase"/>
</dbReference>
<evidence type="ECO:0000313" key="6">
    <source>
        <dbReference type="EMBL" id="GGG07909.1"/>
    </source>
</evidence>
<dbReference type="PANTHER" id="PTHR42960">
    <property type="entry name" value="YCF46 PROTEIN"/>
    <property type="match status" value="1"/>
</dbReference>
<dbReference type="InterPro" id="IPR003959">
    <property type="entry name" value="ATPase_AAA_core"/>
</dbReference>
<dbReference type="SUPFAM" id="SSF52540">
    <property type="entry name" value="P-loop containing nucleoside triphosphate hydrolases"/>
    <property type="match status" value="2"/>
</dbReference>
<gene>
    <name evidence="6" type="ORF">GCM10010913_32120</name>
</gene>
<name>A0ABQ1W1Z2_9BACL</name>
<dbReference type="Pfam" id="PF17862">
    <property type="entry name" value="AAA_lid_3"/>
    <property type="match status" value="1"/>
</dbReference>
<dbReference type="PANTHER" id="PTHR42960:SF1">
    <property type="entry name" value="YCF46 PROTEIN"/>
    <property type="match status" value="1"/>
</dbReference>
<dbReference type="InterPro" id="IPR041569">
    <property type="entry name" value="AAA_lid_3"/>
</dbReference>
<evidence type="ECO:0000256" key="1">
    <source>
        <dbReference type="ARBA" id="ARBA00022741"/>
    </source>
</evidence>
<dbReference type="SMART" id="SM00382">
    <property type="entry name" value="AAA"/>
    <property type="match status" value="1"/>
</dbReference>
<protein>
    <recommendedName>
        <fullName evidence="4">Uncharacterized AAA domain-containing protein ycf46</fullName>
    </recommendedName>
</protein>
<dbReference type="InterPro" id="IPR052381">
    <property type="entry name" value="AAA_domain_protein"/>
</dbReference>
<dbReference type="InterPro" id="IPR027417">
    <property type="entry name" value="P-loop_NTPase"/>
</dbReference>
<dbReference type="Gene3D" id="3.40.50.300">
    <property type="entry name" value="P-loop containing nucleotide triphosphate hydrolases"/>
    <property type="match status" value="1"/>
</dbReference>
<feature type="domain" description="AAA+ ATPase" evidence="5">
    <location>
        <begin position="281"/>
        <end position="416"/>
    </location>
</feature>
<keyword evidence="7" id="KW-1185">Reference proteome</keyword>
<evidence type="ECO:0000256" key="2">
    <source>
        <dbReference type="ARBA" id="ARBA00022840"/>
    </source>
</evidence>
<reference evidence="7" key="1">
    <citation type="journal article" date="2019" name="Int. J. Syst. Evol. Microbiol.">
        <title>The Global Catalogue of Microorganisms (GCM) 10K type strain sequencing project: providing services to taxonomists for standard genome sequencing and annotation.</title>
        <authorList>
            <consortium name="The Broad Institute Genomics Platform"/>
            <consortium name="The Broad Institute Genome Sequencing Center for Infectious Disease"/>
            <person name="Wu L."/>
            <person name="Ma J."/>
        </authorList>
    </citation>
    <scope>NUCLEOTIDE SEQUENCE [LARGE SCALE GENOMIC DNA]</scope>
    <source>
        <strain evidence="7">CGMCC 1.15420</strain>
    </source>
</reference>
<evidence type="ECO:0000256" key="3">
    <source>
        <dbReference type="ARBA" id="ARBA00038088"/>
    </source>
</evidence>
<sequence>MTSRNATHKTKKHLANLFRARFPYLYIQTWEEDRILSLIRDVAQDAELIKTTRDVILWRVTSGLIDGKGQPKDDTKQPLKALEYIEKYDKPCIFVLQDFHVFFGSEWRTPDYLIIRKLRDMLSSIKRSEHPINVIFTSPFLTLPEDLQKDVTIVDFELPSFEEIKAVLEQMIQMNEQNGRIQIDLDEEGKERLAKAALGLTLSEAENAFARAIVEDGKLGAQDVEIVLEEKEQIIKKSGILEFIRSDLKMTDVGGLENLKRWLSKRNKSWLDSARKYGLPAPKGVLITGVPGCGKSLISKSISSMWQLPLLRLDMGKIFRGIVGSSEENMRKAIQTAEAISPSILWIDEIEKGFSGYSGGSDSGTSARVFGQFLTWMQEKTSPVFVIATANNISQLPAELMRKGRFDEIFFVDLPTRQERKEILKVHISKRLIDPEVAGDFELTDEILNLLSSKCEGFVGAEIEQLVIDALFEAYAENSSVRLEYFERAIMNTIPLSVTLAEQIRGIREWANVRAVAATPREDREEYTNEGLAIPHGGILSSMDEFDDVRFKRGGRTVDF</sequence>
<dbReference type="RefSeq" id="WP_120463710.1">
    <property type="nucleotide sequence ID" value="NZ_BMIW01000025.1"/>
</dbReference>
<organism evidence="6 7">
    <name type="scientific">Paenibacillus aceti</name>
    <dbReference type="NCBI Taxonomy" id="1820010"/>
    <lineage>
        <taxon>Bacteria</taxon>
        <taxon>Bacillati</taxon>
        <taxon>Bacillota</taxon>
        <taxon>Bacilli</taxon>
        <taxon>Bacillales</taxon>
        <taxon>Paenibacillaceae</taxon>
        <taxon>Paenibacillus</taxon>
    </lineage>
</organism>
<evidence type="ECO:0000313" key="7">
    <source>
        <dbReference type="Proteomes" id="UP000608420"/>
    </source>
</evidence>
<comment type="caution">
    <text evidence="6">The sequence shown here is derived from an EMBL/GenBank/DDBJ whole genome shotgun (WGS) entry which is preliminary data.</text>
</comment>
<keyword evidence="1" id="KW-0547">Nucleotide-binding</keyword>
<dbReference type="EMBL" id="BMIW01000025">
    <property type="protein sequence ID" value="GGG07909.1"/>
    <property type="molecule type" value="Genomic_DNA"/>
</dbReference>
<evidence type="ECO:0000259" key="5">
    <source>
        <dbReference type="SMART" id="SM00382"/>
    </source>
</evidence>
<accession>A0ABQ1W1Z2</accession>
<evidence type="ECO:0000256" key="4">
    <source>
        <dbReference type="ARBA" id="ARBA00040480"/>
    </source>
</evidence>